<reference evidence="1 2" key="1">
    <citation type="journal article" date="2023" name="Sci. Data">
        <title>Genome assembly of the Korean intertidal mud-creeper Batillaria attramentaria.</title>
        <authorList>
            <person name="Patra A.K."/>
            <person name="Ho P.T."/>
            <person name="Jun S."/>
            <person name="Lee S.J."/>
            <person name="Kim Y."/>
            <person name="Won Y.J."/>
        </authorList>
    </citation>
    <scope>NUCLEOTIDE SEQUENCE [LARGE SCALE GENOMIC DNA]</scope>
    <source>
        <strain evidence="1">Wonlab-2016</strain>
    </source>
</reference>
<evidence type="ECO:0000313" key="2">
    <source>
        <dbReference type="Proteomes" id="UP001519460"/>
    </source>
</evidence>
<organism evidence="1 2">
    <name type="scientific">Batillaria attramentaria</name>
    <dbReference type="NCBI Taxonomy" id="370345"/>
    <lineage>
        <taxon>Eukaryota</taxon>
        <taxon>Metazoa</taxon>
        <taxon>Spiralia</taxon>
        <taxon>Lophotrochozoa</taxon>
        <taxon>Mollusca</taxon>
        <taxon>Gastropoda</taxon>
        <taxon>Caenogastropoda</taxon>
        <taxon>Sorbeoconcha</taxon>
        <taxon>Cerithioidea</taxon>
        <taxon>Batillariidae</taxon>
        <taxon>Batillaria</taxon>
    </lineage>
</organism>
<protein>
    <submittedName>
        <fullName evidence="1">Uncharacterized protein</fullName>
    </submittedName>
</protein>
<comment type="caution">
    <text evidence="1">The sequence shown here is derived from an EMBL/GenBank/DDBJ whole genome shotgun (WGS) entry which is preliminary data.</text>
</comment>
<dbReference type="AlphaFoldDB" id="A0ABD0JBH0"/>
<keyword evidence="2" id="KW-1185">Reference proteome</keyword>
<name>A0ABD0JBH0_9CAEN</name>
<evidence type="ECO:0000313" key="1">
    <source>
        <dbReference type="EMBL" id="KAK7468179.1"/>
    </source>
</evidence>
<dbReference type="EMBL" id="JACVVK020000520">
    <property type="protein sequence ID" value="KAK7468179.1"/>
    <property type="molecule type" value="Genomic_DNA"/>
</dbReference>
<sequence>MARTQKETLGGIRSVRFQCVRDSYAKEGTPFSVSKLCPLSPSLDHCSWSRSPLSSWSFRRGIKVAKLTGHEDTFPKAQRD</sequence>
<gene>
    <name evidence="1" type="ORF">BaRGS_00036592</name>
</gene>
<dbReference type="Proteomes" id="UP001519460">
    <property type="component" value="Unassembled WGS sequence"/>
</dbReference>
<accession>A0ABD0JBH0</accession>
<proteinExistence type="predicted"/>